<dbReference type="KEGG" id="gtt:GUITHDRAFT_105560"/>
<dbReference type="AlphaFoldDB" id="L1JK92"/>
<dbReference type="HOGENOM" id="CLU_074247_0_0_1"/>
<sequence>MPEYALWSVVILLGLELMSYLVNEIPQRFFNPSAIPIRGKHLDVLSWKDISFITWNKFTTTLFTYHALRFCWLSPRIAWGWSEMTILNTVIAFFSLFVVYDFFYCIWHRILHVRGLYKFIHKHHHHQAAPSRGNADAVNVHPIEFIVGEYCHLLAIFIIPCHAVVAAVFVVLGGILASLNHTRYDIAVPLLFDTKAHDQHHVIPTVNYGQYTMLWDRVFGTYVPHPLSSRPKAE</sequence>
<protein>
    <recommendedName>
        <fullName evidence="6">Fatty acid hydroxylase domain-containing protein</fullName>
    </recommendedName>
</protein>
<evidence type="ECO:0000256" key="4">
    <source>
        <dbReference type="ARBA" id="ARBA00023136"/>
    </source>
</evidence>
<dbReference type="GeneID" id="17305526"/>
<dbReference type="InterPro" id="IPR006694">
    <property type="entry name" value="Fatty_acid_hydroxylase"/>
</dbReference>
<feature type="transmembrane region" description="Helical" evidence="5">
    <location>
        <begin position="6"/>
        <end position="23"/>
    </location>
</feature>
<feature type="domain" description="Fatty acid hydroxylase" evidence="6">
    <location>
        <begin position="95"/>
        <end position="221"/>
    </location>
</feature>
<dbReference type="GO" id="GO:0016491">
    <property type="term" value="F:oxidoreductase activity"/>
    <property type="evidence" value="ECO:0007669"/>
    <property type="project" value="InterPro"/>
</dbReference>
<reference evidence="9" key="2">
    <citation type="submission" date="2012-11" db="EMBL/GenBank/DDBJ databases">
        <authorList>
            <person name="Kuo A."/>
            <person name="Curtis B.A."/>
            <person name="Tanifuji G."/>
            <person name="Burki F."/>
            <person name="Gruber A."/>
            <person name="Irimia M."/>
            <person name="Maruyama S."/>
            <person name="Arias M.C."/>
            <person name="Ball S.G."/>
            <person name="Gile G.H."/>
            <person name="Hirakawa Y."/>
            <person name="Hopkins J.F."/>
            <person name="Rensing S.A."/>
            <person name="Schmutz J."/>
            <person name="Symeonidi A."/>
            <person name="Elias M."/>
            <person name="Eveleigh R.J."/>
            <person name="Herman E.K."/>
            <person name="Klute M.J."/>
            <person name="Nakayama T."/>
            <person name="Obornik M."/>
            <person name="Reyes-Prieto A."/>
            <person name="Armbrust E.V."/>
            <person name="Aves S.J."/>
            <person name="Beiko R.G."/>
            <person name="Coutinho P."/>
            <person name="Dacks J.B."/>
            <person name="Durnford D.G."/>
            <person name="Fast N.M."/>
            <person name="Green B.R."/>
            <person name="Grisdale C."/>
            <person name="Hempe F."/>
            <person name="Henrissat B."/>
            <person name="Hoppner M.P."/>
            <person name="Ishida K.-I."/>
            <person name="Kim E."/>
            <person name="Koreny L."/>
            <person name="Kroth P.G."/>
            <person name="Liu Y."/>
            <person name="Malik S.-B."/>
            <person name="Maier U.G."/>
            <person name="McRose D."/>
            <person name="Mock T."/>
            <person name="Neilson J.A."/>
            <person name="Onodera N.T."/>
            <person name="Poole A.M."/>
            <person name="Pritham E.J."/>
            <person name="Richards T.A."/>
            <person name="Rocap G."/>
            <person name="Roy S.W."/>
            <person name="Sarai C."/>
            <person name="Schaack S."/>
            <person name="Shirato S."/>
            <person name="Slamovits C.H."/>
            <person name="Spencer D.F."/>
            <person name="Suzuki S."/>
            <person name="Worden A.Z."/>
            <person name="Zauner S."/>
            <person name="Barry K."/>
            <person name="Bell C."/>
            <person name="Bharti A.K."/>
            <person name="Crow J.A."/>
            <person name="Grimwood J."/>
            <person name="Kramer R."/>
            <person name="Lindquist E."/>
            <person name="Lucas S."/>
            <person name="Salamov A."/>
            <person name="McFadden G.I."/>
            <person name="Lane C.E."/>
            <person name="Keeling P.J."/>
            <person name="Gray M.W."/>
            <person name="Grigoriev I.V."/>
            <person name="Archibald J.M."/>
        </authorList>
    </citation>
    <scope>NUCLEOTIDE SEQUENCE</scope>
    <source>
        <strain evidence="9">CCMP2712</strain>
    </source>
</reference>
<accession>L1JK92</accession>
<dbReference type="RefSeq" id="XP_005835913.1">
    <property type="nucleotide sequence ID" value="XM_005835856.1"/>
</dbReference>
<dbReference type="InterPro" id="IPR050307">
    <property type="entry name" value="Sterol_Desaturase_Related"/>
</dbReference>
<proteinExistence type="predicted"/>
<evidence type="ECO:0000256" key="2">
    <source>
        <dbReference type="ARBA" id="ARBA00022692"/>
    </source>
</evidence>
<keyword evidence="9" id="KW-1185">Reference proteome</keyword>
<feature type="transmembrane region" description="Helical" evidence="5">
    <location>
        <begin position="86"/>
        <end position="110"/>
    </location>
</feature>
<dbReference type="EnsemblProtists" id="EKX48933">
    <property type="protein sequence ID" value="EKX48933"/>
    <property type="gene ID" value="GUITHDRAFT_105560"/>
</dbReference>
<evidence type="ECO:0000313" key="8">
    <source>
        <dbReference type="EnsemblProtists" id="EKX48933"/>
    </source>
</evidence>
<dbReference type="Pfam" id="PF04116">
    <property type="entry name" value="FA_hydroxylase"/>
    <property type="match status" value="1"/>
</dbReference>
<keyword evidence="3 5" id="KW-1133">Transmembrane helix</keyword>
<feature type="transmembrane region" description="Helical" evidence="5">
    <location>
        <begin position="153"/>
        <end position="177"/>
    </location>
</feature>
<keyword evidence="4 5" id="KW-0472">Membrane</keyword>
<dbReference type="GO" id="GO:0008610">
    <property type="term" value="P:lipid biosynthetic process"/>
    <property type="evidence" value="ECO:0007669"/>
    <property type="project" value="InterPro"/>
</dbReference>
<dbReference type="GO" id="GO:0016020">
    <property type="term" value="C:membrane"/>
    <property type="evidence" value="ECO:0007669"/>
    <property type="project" value="UniProtKB-SubCell"/>
</dbReference>
<evidence type="ECO:0000313" key="9">
    <source>
        <dbReference type="Proteomes" id="UP000011087"/>
    </source>
</evidence>
<dbReference type="PANTHER" id="PTHR11863">
    <property type="entry name" value="STEROL DESATURASE"/>
    <property type="match status" value="1"/>
</dbReference>
<organism evidence="7">
    <name type="scientific">Guillardia theta (strain CCMP2712)</name>
    <name type="common">Cryptophyte</name>
    <dbReference type="NCBI Taxonomy" id="905079"/>
    <lineage>
        <taxon>Eukaryota</taxon>
        <taxon>Cryptophyceae</taxon>
        <taxon>Pyrenomonadales</taxon>
        <taxon>Geminigeraceae</taxon>
        <taxon>Guillardia</taxon>
    </lineage>
</organism>
<evidence type="ECO:0000313" key="7">
    <source>
        <dbReference type="EMBL" id="EKX48933.1"/>
    </source>
</evidence>
<keyword evidence="2 5" id="KW-0812">Transmembrane</keyword>
<dbReference type="OMA" id="KMASFDM"/>
<evidence type="ECO:0000256" key="1">
    <source>
        <dbReference type="ARBA" id="ARBA00004370"/>
    </source>
</evidence>
<dbReference type="PaxDb" id="55529-EKX48933"/>
<evidence type="ECO:0000256" key="3">
    <source>
        <dbReference type="ARBA" id="ARBA00022989"/>
    </source>
</evidence>
<evidence type="ECO:0000259" key="6">
    <source>
        <dbReference type="Pfam" id="PF04116"/>
    </source>
</evidence>
<dbReference type="STRING" id="905079.L1JK92"/>
<dbReference type="GO" id="GO:0005506">
    <property type="term" value="F:iron ion binding"/>
    <property type="evidence" value="ECO:0007669"/>
    <property type="project" value="InterPro"/>
</dbReference>
<reference evidence="8" key="3">
    <citation type="submission" date="2016-03" db="UniProtKB">
        <authorList>
            <consortium name="EnsemblProtists"/>
        </authorList>
    </citation>
    <scope>IDENTIFICATION</scope>
</reference>
<gene>
    <name evidence="7" type="ORF">GUITHDRAFT_105560</name>
</gene>
<dbReference type="eggNOG" id="KOG0873">
    <property type="taxonomic scope" value="Eukaryota"/>
</dbReference>
<evidence type="ECO:0000256" key="5">
    <source>
        <dbReference type="SAM" id="Phobius"/>
    </source>
</evidence>
<dbReference type="Proteomes" id="UP000011087">
    <property type="component" value="Unassembled WGS sequence"/>
</dbReference>
<comment type="subcellular location">
    <subcellularLocation>
        <location evidence="1">Membrane</location>
    </subcellularLocation>
</comment>
<dbReference type="OrthoDB" id="408954at2759"/>
<dbReference type="EMBL" id="JH992984">
    <property type="protein sequence ID" value="EKX48933.1"/>
    <property type="molecule type" value="Genomic_DNA"/>
</dbReference>
<reference evidence="7 9" key="1">
    <citation type="journal article" date="2012" name="Nature">
        <title>Algal genomes reveal evolutionary mosaicism and the fate of nucleomorphs.</title>
        <authorList>
            <consortium name="DOE Joint Genome Institute"/>
            <person name="Curtis B.A."/>
            <person name="Tanifuji G."/>
            <person name="Burki F."/>
            <person name="Gruber A."/>
            <person name="Irimia M."/>
            <person name="Maruyama S."/>
            <person name="Arias M.C."/>
            <person name="Ball S.G."/>
            <person name="Gile G.H."/>
            <person name="Hirakawa Y."/>
            <person name="Hopkins J.F."/>
            <person name="Kuo A."/>
            <person name="Rensing S.A."/>
            <person name="Schmutz J."/>
            <person name="Symeonidi A."/>
            <person name="Elias M."/>
            <person name="Eveleigh R.J."/>
            <person name="Herman E.K."/>
            <person name="Klute M.J."/>
            <person name="Nakayama T."/>
            <person name="Obornik M."/>
            <person name="Reyes-Prieto A."/>
            <person name="Armbrust E.V."/>
            <person name="Aves S.J."/>
            <person name="Beiko R.G."/>
            <person name="Coutinho P."/>
            <person name="Dacks J.B."/>
            <person name="Durnford D.G."/>
            <person name="Fast N.M."/>
            <person name="Green B.R."/>
            <person name="Grisdale C.J."/>
            <person name="Hempel F."/>
            <person name="Henrissat B."/>
            <person name="Hoppner M.P."/>
            <person name="Ishida K."/>
            <person name="Kim E."/>
            <person name="Koreny L."/>
            <person name="Kroth P.G."/>
            <person name="Liu Y."/>
            <person name="Malik S.B."/>
            <person name="Maier U.G."/>
            <person name="McRose D."/>
            <person name="Mock T."/>
            <person name="Neilson J.A."/>
            <person name="Onodera N.T."/>
            <person name="Poole A.M."/>
            <person name="Pritham E.J."/>
            <person name="Richards T.A."/>
            <person name="Rocap G."/>
            <person name="Roy S.W."/>
            <person name="Sarai C."/>
            <person name="Schaack S."/>
            <person name="Shirato S."/>
            <person name="Slamovits C.H."/>
            <person name="Spencer D.F."/>
            <person name="Suzuki S."/>
            <person name="Worden A.Z."/>
            <person name="Zauner S."/>
            <person name="Barry K."/>
            <person name="Bell C."/>
            <person name="Bharti A.K."/>
            <person name="Crow J.A."/>
            <person name="Grimwood J."/>
            <person name="Kramer R."/>
            <person name="Lindquist E."/>
            <person name="Lucas S."/>
            <person name="Salamov A."/>
            <person name="McFadden G.I."/>
            <person name="Lane C.E."/>
            <person name="Keeling P.J."/>
            <person name="Gray M.W."/>
            <person name="Grigoriev I.V."/>
            <person name="Archibald J.M."/>
        </authorList>
    </citation>
    <scope>NUCLEOTIDE SEQUENCE</scope>
    <source>
        <strain evidence="7 9">CCMP2712</strain>
    </source>
</reference>
<name>L1JK92_GUITC</name>